<dbReference type="AlphaFoldDB" id="A0A850EUT1"/>
<dbReference type="GO" id="GO:0055052">
    <property type="term" value="C:ATP-binding cassette (ABC) transporter complex, substrate-binding subunit-containing"/>
    <property type="evidence" value="ECO:0007669"/>
    <property type="project" value="TreeGrafter"/>
</dbReference>
<protein>
    <submittedName>
        <fullName evidence="5">Extracellular solute-binding protein</fullName>
    </submittedName>
</protein>
<dbReference type="RefSeq" id="WP_175374673.1">
    <property type="nucleotide sequence ID" value="NZ_JABWCS010000221.1"/>
</dbReference>
<name>A0A850EUT1_9BACL</name>
<dbReference type="PANTHER" id="PTHR30061">
    <property type="entry name" value="MALTOSE-BINDING PERIPLASMIC PROTEIN"/>
    <property type="match status" value="1"/>
</dbReference>
<dbReference type="Pfam" id="PF01547">
    <property type="entry name" value="SBP_bac_1"/>
    <property type="match status" value="1"/>
</dbReference>
<dbReference type="GO" id="GO:1901982">
    <property type="term" value="F:maltose binding"/>
    <property type="evidence" value="ECO:0007669"/>
    <property type="project" value="TreeGrafter"/>
</dbReference>
<proteinExistence type="inferred from homology"/>
<comment type="caution">
    <text evidence="5">The sequence shown here is derived from an EMBL/GenBank/DDBJ whole genome shotgun (WGS) entry which is preliminary data.</text>
</comment>
<evidence type="ECO:0000256" key="3">
    <source>
        <dbReference type="ARBA" id="ARBA00022729"/>
    </source>
</evidence>
<keyword evidence="2" id="KW-0813">Transport</keyword>
<evidence type="ECO:0000313" key="5">
    <source>
        <dbReference type="EMBL" id="NUU64356.1"/>
    </source>
</evidence>
<sequence length="431" mass="47460">MKKSWKVTASAMMTVLLLAGCGSNSGASNGSTNAETGGKGSEKTVTLKMFIGLPRFKDQFDQYIDKFVAKEKAEKNIDVKVQLEMPNSDNASQILKTRLASNDAPDIFSIHAINEIPSFYKAGYLEDLTSQPFVGKLLDSVKPSVTIDNKVVAVPLESVSWGYLYNKKIFSDLKLTPPTTLSEMKTLVETLKKNNITPFELAYKESWIPQLFLPLSVGAQIQTGNKDFIERMNKNEGSFAEMKSMFDIIDLVNANGTNKALEVGGDDGAAAFANGKAAMWVQGPWYAETIQKANPDIDFGVAPLPLSDNPDQTLINLGASTSLVVSPTSKNKDVALDFINFVLDDKESSGFYESLKFNPVATIHNYKSYPWVDDATVYVKEGKAYRDPSIPQAVKDEVGKGLQSYFSKQLSQDDVIKALDKAWKDYNKVNK</sequence>
<dbReference type="Proteomes" id="UP000564806">
    <property type="component" value="Unassembled WGS sequence"/>
</dbReference>
<reference evidence="5" key="1">
    <citation type="submission" date="2020-06" db="EMBL/GenBank/DDBJ databases">
        <title>Paenibacillus sp. nov., isolated from soil.</title>
        <authorList>
            <person name="Seo Y.L."/>
        </authorList>
    </citation>
    <scope>NUCLEOTIDE SEQUENCE [LARGE SCALE GENOMIC DNA]</scope>
    <source>
        <strain evidence="5">JW14</strain>
    </source>
</reference>
<evidence type="ECO:0000256" key="2">
    <source>
        <dbReference type="ARBA" id="ARBA00022448"/>
    </source>
</evidence>
<keyword evidence="3 4" id="KW-0732">Signal</keyword>
<keyword evidence="6" id="KW-1185">Reference proteome</keyword>
<dbReference type="InterPro" id="IPR006059">
    <property type="entry name" value="SBP"/>
</dbReference>
<dbReference type="EMBL" id="JABWCS010000221">
    <property type="protein sequence ID" value="NUU64356.1"/>
    <property type="molecule type" value="Genomic_DNA"/>
</dbReference>
<dbReference type="Gene3D" id="3.40.190.10">
    <property type="entry name" value="Periplasmic binding protein-like II"/>
    <property type="match status" value="2"/>
</dbReference>
<accession>A0A850EUT1</accession>
<gene>
    <name evidence="5" type="ORF">HPT30_28780</name>
</gene>
<dbReference type="PROSITE" id="PS51257">
    <property type="entry name" value="PROKAR_LIPOPROTEIN"/>
    <property type="match status" value="1"/>
</dbReference>
<organism evidence="5 6">
    <name type="scientific">Paenibacillus agri</name>
    <dbReference type="NCBI Taxonomy" id="2744309"/>
    <lineage>
        <taxon>Bacteria</taxon>
        <taxon>Bacillati</taxon>
        <taxon>Bacillota</taxon>
        <taxon>Bacilli</taxon>
        <taxon>Bacillales</taxon>
        <taxon>Paenibacillaceae</taxon>
        <taxon>Paenibacillus</taxon>
    </lineage>
</organism>
<feature type="chain" id="PRO_5038919279" evidence="4">
    <location>
        <begin position="20"/>
        <end position="431"/>
    </location>
</feature>
<evidence type="ECO:0000256" key="4">
    <source>
        <dbReference type="SAM" id="SignalP"/>
    </source>
</evidence>
<dbReference type="PANTHER" id="PTHR30061:SF50">
    <property type="entry name" value="MALTOSE_MALTODEXTRIN-BINDING PERIPLASMIC PROTEIN"/>
    <property type="match status" value="1"/>
</dbReference>
<dbReference type="GO" id="GO:0042956">
    <property type="term" value="P:maltodextrin transmembrane transport"/>
    <property type="evidence" value="ECO:0007669"/>
    <property type="project" value="TreeGrafter"/>
</dbReference>
<evidence type="ECO:0000313" key="6">
    <source>
        <dbReference type="Proteomes" id="UP000564806"/>
    </source>
</evidence>
<comment type="similarity">
    <text evidence="1">Belongs to the bacterial solute-binding protein 1 family.</text>
</comment>
<evidence type="ECO:0000256" key="1">
    <source>
        <dbReference type="ARBA" id="ARBA00008520"/>
    </source>
</evidence>
<dbReference type="SUPFAM" id="SSF53850">
    <property type="entry name" value="Periplasmic binding protein-like II"/>
    <property type="match status" value="1"/>
</dbReference>
<feature type="signal peptide" evidence="4">
    <location>
        <begin position="1"/>
        <end position="19"/>
    </location>
</feature>
<dbReference type="GO" id="GO:0015768">
    <property type="term" value="P:maltose transport"/>
    <property type="evidence" value="ECO:0007669"/>
    <property type="project" value="TreeGrafter"/>
</dbReference>